<protein>
    <recommendedName>
        <fullName evidence="1">N(6)-L-threonylcarbamoyladenine synthase</fullName>
        <ecNumber evidence="1">2.3.1.234</ecNumber>
    </recommendedName>
</protein>
<dbReference type="InterPro" id="IPR043129">
    <property type="entry name" value="ATPase_NBD"/>
</dbReference>
<dbReference type="Pfam" id="PF00814">
    <property type="entry name" value="TsaD"/>
    <property type="match status" value="1"/>
</dbReference>
<evidence type="ECO:0000256" key="5">
    <source>
        <dbReference type="ARBA" id="ARBA00023315"/>
    </source>
</evidence>
<dbReference type="Proteomes" id="UP000829401">
    <property type="component" value="Chromosome"/>
</dbReference>
<dbReference type="GO" id="GO:0061711">
    <property type="term" value="F:tRNA N(6)-L-threonylcarbamoyladenine synthase activity"/>
    <property type="evidence" value="ECO:0007669"/>
    <property type="project" value="UniProtKB-EC"/>
</dbReference>
<feature type="domain" description="Gcp-like" evidence="7">
    <location>
        <begin position="92"/>
        <end position="310"/>
    </location>
</feature>
<dbReference type="InterPro" id="IPR017861">
    <property type="entry name" value="KAE1/TsaD"/>
</dbReference>
<dbReference type="GO" id="GO:0008033">
    <property type="term" value="P:tRNA processing"/>
    <property type="evidence" value="ECO:0007669"/>
    <property type="project" value="UniProtKB-KW"/>
</dbReference>
<dbReference type="RefSeq" id="WP_236613832.1">
    <property type="nucleotide sequence ID" value="NZ_AURB01000101.1"/>
</dbReference>
<dbReference type="Gene3D" id="3.30.420.40">
    <property type="match status" value="2"/>
</dbReference>
<comment type="catalytic activity">
    <reaction evidence="6">
        <text>L-threonylcarbamoyladenylate + adenosine(37) in tRNA = N(6)-L-threonylcarbamoyladenosine(37) in tRNA + AMP + H(+)</text>
        <dbReference type="Rhea" id="RHEA:37059"/>
        <dbReference type="Rhea" id="RHEA-COMP:10162"/>
        <dbReference type="Rhea" id="RHEA-COMP:10163"/>
        <dbReference type="ChEBI" id="CHEBI:15378"/>
        <dbReference type="ChEBI" id="CHEBI:73682"/>
        <dbReference type="ChEBI" id="CHEBI:74411"/>
        <dbReference type="ChEBI" id="CHEBI:74418"/>
        <dbReference type="ChEBI" id="CHEBI:456215"/>
        <dbReference type="EC" id="2.3.1.234"/>
    </reaction>
</comment>
<dbReference type="InterPro" id="IPR000905">
    <property type="entry name" value="Gcp-like_dom"/>
</dbReference>
<evidence type="ECO:0000313" key="9">
    <source>
        <dbReference type="Proteomes" id="UP000829401"/>
    </source>
</evidence>
<dbReference type="SUPFAM" id="SSF53067">
    <property type="entry name" value="Actin-like ATPase domain"/>
    <property type="match status" value="1"/>
</dbReference>
<keyword evidence="4" id="KW-0479">Metal-binding</keyword>
<evidence type="ECO:0000313" key="8">
    <source>
        <dbReference type="EMBL" id="UNO47479.1"/>
    </source>
</evidence>
<evidence type="ECO:0000256" key="3">
    <source>
        <dbReference type="ARBA" id="ARBA00022694"/>
    </source>
</evidence>
<evidence type="ECO:0000256" key="6">
    <source>
        <dbReference type="ARBA" id="ARBA00048117"/>
    </source>
</evidence>
<dbReference type="AlphaFoldDB" id="A0A9E6ZQW2"/>
<reference evidence="9" key="1">
    <citation type="journal article" date="2022" name="G3 (Bethesda)">
        <title>Unveiling the complete genome sequence of Alicyclobacillus acidoterrestris DSM 3922T, a taint-producing strain.</title>
        <authorList>
            <person name="Leonardo I.C."/>
            <person name="Barreto Crespo M.T."/>
            <person name="Gaspar F.B."/>
        </authorList>
    </citation>
    <scope>NUCLEOTIDE SEQUENCE [LARGE SCALE GENOMIC DNA]</scope>
    <source>
        <strain evidence="9">DSM 3922</strain>
    </source>
</reference>
<evidence type="ECO:0000256" key="4">
    <source>
        <dbReference type="ARBA" id="ARBA00022723"/>
    </source>
</evidence>
<dbReference type="PRINTS" id="PR00789">
    <property type="entry name" value="OSIALOPTASE"/>
</dbReference>
<dbReference type="PANTHER" id="PTHR11735:SF11">
    <property type="entry name" value="TRNA THREONYLCARBAMOYLADENOSINE BIOSYNTHESIS PROTEIN TSAB"/>
    <property type="match status" value="1"/>
</dbReference>
<keyword evidence="9" id="KW-1185">Reference proteome</keyword>
<keyword evidence="2" id="KW-0808">Transferase</keyword>
<organism evidence="8 9">
    <name type="scientific">Alicyclobacillus acidoterrestris (strain ATCC 49025 / DSM 3922 / CIP 106132 / NCIMB 13137 / GD3B)</name>
    <dbReference type="NCBI Taxonomy" id="1356854"/>
    <lineage>
        <taxon>Bacteria</taxon>
        <taxon>Bacillati</taxon>
        <taxon>Bacillota</taxon>
        <taxon>Bacilli</taxon>
        <taxon>Bacillales</taxon>
        <taxon>Alicyclobacillaceae</taxon>
        <taxon>Alicyclobacillus</taxon>
    </lineage>
</organism>
<evidence type="ECO:0000259" key="7">
    <source>
        <dbReference type="Pfam" id="PF00814"/>
    </source>
</evidence>
<keyword evidence="3" id="KW-0819">tRNA processing</keyword>
<dbReference type="GO" id="GO:0005829">
    <property type="term" value="C:cytosol"/>
    <property type="evidence" value="ECO:0007669"/>
    <property type="project" value="TreeGrafter"/>
</dbReference>
<evidence type="ECO:0000256" key="2">
    <source>
        <dbReference type="ARBA" id="ARBA00022679"/>
    </source>
</evidence>
<accession>A0A9E6ZQW2</accession>
<dbReference type="EC" id="2.3.1.234" evidence="1"/>
<name>A0A9E6ZQW2_ALIAG</name>
<dbReference type="EMBL" id="CP080467">
    <property type="protein sequence ID" value="UNO47479.1"/>
    <property type="molecule type" value="Genomic_DNA"/>
</dbReference>
<gene>
    <name evidence="8" type="ORF">K1I37_12250</name>
</gene>
<keyword evidence="5" id="KW-0012">Acyltransferase</keyword>
<proteinExistence type="predicted"/>
<dbReference type="PANTHER" id="PTHR11735">
    <property type="entry name" value="TRNA N6-ADENOSINE THREONYLCARBAMOYLTRANSFERASE"/>
    <property type="match status" value="1"/>
</dbReference>
<sequence>MDTSNYTTSVCAVSAEQGELLASARMLLPVTSGQRGLRQSDALFFHVRQLPLVMGELMEQLHAKGIVPEWVMAGASVRPRPYASSYMPVFQAGTNFITAMAQALGIPVVRTTHQEGHLAAAEYFVPAQGARFVAVHISGGTSDVMLAERTEFGYKIDLVGEGMDLHAGQFVDRIGVRLGLSFPAGPALEQLAAMAVRDEESNSDFTLPSSIHGAKMSFSGPLSAAMRALDAGVPAPDVAYAVQMCIATSVAKAVEYCIRHGDSDVREVVVAGGVASNAVIREHVTDRLERRVRNVRVRFAPPEFARDNALGVARIAWRRYSFLRRG</sequence>
<evidence type="ECO:0000256" key="1">
    <source>
        <dbReference type="ARBA" id="ARBA00012156"/>
    </source>
</evidence>
<dbReference type="KEGG" id="aaco:K1I37_12250"/>
<dbReference type="GO" id="GO:0046872">
    <property type="term" value="F:metal ion binding"/>
    <property type="evidence" value="ECO:0007669"/>
    <property type="project" value="UniProtKB-KW"/>
</dbReference>